<gene>
    <name evidence="1" type="primary">Dere\GG11546</name>
    <name evidence="1" type="ORF">Dere_GG11546</name>
</gene>
<accession>B3P620</accession>
<keyword evidence="2" id="KW-1185">Reference proteome</keyword>
<dbReference type="OMA" id="YDYECEC"/>
<protein>
    <submittedName>
        <fullName evidence="1">GG11546</fullName>
    </submittedName>
</protein>
<reference evidence="1 2" key="2">
    <citation type="journal article" date="2008" name="Bioinformatics">
        <title>Assembly reconciliation.</title>
        <authorList>
            <person name="Zimin A.V."/>
            <person name="Smith D.R."/>
            <person name="Sutton G."/>
            <person name="Yorke J.A."/>
        </authorList>
    </citation>
    <scope>NUCLEOTIDE SEQUENCE [LARGE SCALE GENOMIC DNA]</scope>
    <source>
        <strain evidence="1 2">TSC#14021-0224.01</strain>
    </source>
</reference>
<evidence type="ECO:0000313" key="1">
    <source>
        <dbReference type="EMBL" id="EDV53420.1"/>
    </source>
</evidence>
<dbReference type="Proteomes" id="UP000008711">
    <property type="component" value="Unassembled WGS sequence"/>
</dbReference>
<evidence type="ECO:0000313" key="2">
    <source>
        <dbReference type="Proteomes" id="UP000008711"/>
    </source>
</evidence>
<dbReference type="EMBL" id="CH954182">
    <property type="protein sequence ID" value="EDV53420.1"/>
    <property type="molecule type" value="Genomic_DNA"/>
</dbReference>
<name>B3P620_DROER</name>
<sequence length="60" mass="6471">MEPSHWVVHAGGLCSCSAPGPPCKWSSTSGTGKDIINKYTMCDHVCECECECELQNKGPQ</sequence>
<organism evidence="1 2">
    <name type="scientific">Drosophila erecta</name>
    <name type="common">Fruit fly</name>
    <dbReference type="NCBI Taxonomy" id="7220"/>
    <lineage>
        <taxon>Eukaryota</taxon>
        <taxon>Metazoa</taxon>
        <taxon>Ecdysozoa</taxon>
        <taxon>Arthropoda</taxon>
        <taxon>Hexapoda</taxon>
        <taxon>Insecta</taxon>
        <taxon>Pterygota</taxon>
        <taxon>Neoptera</taxon>
        <taxon>Endopterygota</taxon>
        <taxon>Diptera</taxon>
        <taxon>Brachycera</taxon>
        <taxon>Muscomorpha</taxon>
        <taxon>Ephydroidea</taxon>
        <taxon>Drosophilidae</taxon>
        <taxon>Drosophila</taxon>
        <taxon>Sophophora</taxon>
    </lineage>
</organism>
<reference evidence="1 2" key="1">
    <citation type="journal article" date="2007" name="Nature">
        <title>Evolution of genes and genomes on the Drosophila phylogeny.</title>
        <authorList>
            <consortium name="Drosophila 12 Genomes Consortium"/>
            <person name="Clark A.G."/>
            <person name="Eisen M.B."/>
            <person name="Smith D.R."/>
            <person name="Bergman C.M."/>
            <person name="Oliver B."/>
            <person name="Markow T.A."/>
            <person name="Kaufman T.C."/>
            <person name="Kellis M."/>
            <person name="Gelbart W."/>
            <person name="Iyer V.N."/>
            <person name="Pollard D.A."/>
            <person name="Sackton T.B."/>
            <person name="Larracuente A.M."/>
            <person name="Singh N.D."/>
            <person name="Abad J.P."/>
            <person name="Abt D.N."/>
            <person name="Adryan B."/>
            <person name="Aguade M."/>
            <person name="Akashi H."/>
            <person name="Anderson W.W."/>
            <person name="Aquadro C.F."/>
            <person name="Ardell D.H."/>
            <person name="Arguello R."/>
            <person name="Artieri C.G."/>
            <person name="Barbash D.A."/>
            <person name="Barker D."/>
            <person name="Barsanti P."/>
            <person name="Batterham P."/>
            <person name="Batzoglou S."/>
            <person name="Begun D."/>
            <person name="Bhutkar A."/>
            <person name="Blanco E."/>
            <person name="Bosak S.A."/>
            <person name="Bradley R.K."/>
            <person name="Brand A.D."/>
            <person name="Brent M.R."/>
            <person name="Brooks A.N."/>
            <person name="Brown R.H."/>
            <person name="Butlin R.K."/>
            <person name="Caggese C."/>
            <person name="Calvi B.R."/>
            <person name="Bernardo de Carvalho A."/>
            <person name="Caspi A."/>
            <person name="Castrezana S."/>
            <person name="Celniker S.E."/>
            <person name="Chang J.L."/>
            <person name="Chapple C."/>
            <person name="Chatterji S."/>
            <person name="Chinwalla A."/>
            <person name="Civetta A."/>
            <person name="Clifton S.W."/>
            <person name="Comeron J.M."/>
            <person name="Costello J.C."/>
            <person name="Coyne J.A."/>
            <person name="Daub J."/>
            <person name="David R.G."/>
            <person name="Delcher A.L."/>
            <person name="Delehaunty K."/>
            <person name="Do C.B."/>
            <person name="Ebling H."/>
            <person name="Edwards K."/>
            <person name="Eickbush T."/>
            <person name="Evans J.D."/>
            <person name="Filipski A."/>
            <person name="Findeiss S."/>
            <person name="Freyhult E."/>
            <person name="Fulton L."/>
            <person name="Fulton R."/>
            <person name="Garcia A.C."/>
            <person name="Gardiner A."/>
            <person name="Garfield D.A."/>
            <person name="Garvin B.E."/>
            <person name="Gibson G."/>
            <person name="Gilbert D."/>
            <person name="Gnerre S."/>
            <person name="Godfrey J."/>
            <person name="Good R."/>
            <person name="Gotea V."/>
            <person name="Gravely B."/>
            <person name="Greenberg A.J."/>
            <person name="Griffiths-Jones S."/>
            <person name="Gross S."/>
            <person name="Guigo R."/>
            <person name="Gustafson E.A."/>
            <person name="Haerty W."/>
            <person name="Hahn M.W."/>
            <person name="Halligan D.L."/>
            <person name="Halpern A.L."/>
            <person name="Halter G.M."/>
            <person name="Han M.V."/>
            <person name="Heger A."/>
            <person name="Hillier L."/>
            <person name="Hinrichs A.S."/>
            <person name="Holmes I."/>
            <person name="Hoskins R.A."/>
            <person name="Hubisz M.J."/>
            <person name="Hultmark D."/>
            <person name="Huntley M.A."/>
            <person name="Jaffe D.B."/>
            <person name="Jagadeeshan S."/>
            <person name="Jeck W.R."/>
            <person name="Johnson J."/>
            <person name="Jones C.D."/>
            <person name="Jordan W.C."/>
            <person name="Karpen G.H."/>
            <person name="Kataoka E."/>
            <person name="Keightley P.D."/>
            <person name="Kheradpour P."/>
            <person name="Kirkness E.F."/>
            <person name="Koerich L.B."/>
            <person name="Kristiansen K."/>
            <person name="Kudrna D."/>
            <person name="Kulathinal R.J."/>
            <person name="Kumar S."/>
            <person name="Kwok R."/>
            <person name="Lander E."/>
            <person name="Langley C.H."/>
            <person name="Lapoint R."/>
            <person name="Lazzaro B.P."/>
            <person name="Lee S.J."/>
            <person name="Levesque L."/>
            <person name="Li R."/>
            <person name="Lin C.F."/>
            <person name="Lin M.F."/>
            <person name="Lindblad-Toh K."/>
            <person name="Llopart A."/>
            <person name="Long M."/>
            <person name="Low L."/>
            <person name="Lozovsky E."/>
            <person name="Lu J."/>
            <person name="Luo M."/>
            <person name="Machado C.A."/>
            <person name="Makalowski W."/>
            <person name="Marzo M."/>
            <person name="Matsuda M."/>
            <person name="Matzkin L."/>
            <person name="McAllister B."/>
            <person name="McBride C.S."/>
            <person name="McKernan B."/>
            <person name="McKernan K."/>
            <person name="Mendez-Lago M."/>
            <person name="Minx P."/>
            <person name="Mollenhauer M.U."/>
            <person name="Montooth K."/>
            <person name="Mount S.M."/>
            <person name="Mu X."/>
            <person name="Myers E."/>
            <person name="Negre B."/>
            <person name="Newfeld S."/>
            <person name="Nielsen R."/>
            <person name="Noor M.A."/>
            <person name="O'Grady P."/>
            <person name="Pachter L."/>
            <person name="Papaceit M."/>
            <person name="Parisi M.J."/>
            <person name="Parisi M."/>
            <person name="Parts L."/>
            <person name="Pedersen J.S."/>
            <person name="Pesole G."/>
            <person name="Phillippy A.M."/>
            <person name="Ponting C.P."/>
            <person name="Pop M."/>
            <person name="Porcelli D."/>
            <person name="Powell J.R."/>
            <person name="Prohaska S."/>
            <person name="Pruitt K."/>
            <person name="Puig M."/>
            <person name="Quesneville H."/>
            <person name="Ram K.R."/>
            <person name="Rand D."/>
            <person name="Rasmussen M.D."/>
            <person name="Reed L.K."/>
            <person name="Reenan R."/>
            <person name="Reily A."/>
            <person name="Remington K.A."/>
            <person name="Rieger T.T."/>
            <person name="Ritchie M.G."/>
            <person name="Robin C."/>
            <person name="Rogers Y.H."/>
            <person name="Rohde C."/>
            <person name="Rozas J."/>
            <person name="Rubenfield M.J."/>
            <person name="Ruiz A."/>
            <person name="Russo S."/>
            <person name="Salzberg S.L."/>
            <person name="Sanchez-Gracia A."/>
            <person name="Saranga D.J."/>
            <person name="Sato H."/>
            <person name="Schaeffer S.W."/>
            <person name="Schatz M.C."/>
            <person name="Schlenke T."/>
            <person name="Schwartz R."/>
            <person name="Segarra C."/>
            <person name="Singh R.S."/>
            <person name="Sirot L."/>
            <person name="Sirota M."/>
            <person name="Sisneros N.B."/>
            <person name="Smith C.D."/>
            <person name="Smith T.F."/>
            <person name="Spieth J."/>
            <person name="Stage D.E."/>
            <person name="Stark A."/>
            <person name="Stephan W."/>
            <person name="Strausberg R.L."/>
            <person name="Strempel S."/>
            <person name="Sturgill D."/>
            <person name="Sutton G."/>
            <person name="Sutton G.G."/>
            <person name="Tao W."/>
            <person name="Teichmann S."/>
            <person name="Tobari Y.N."/>
            <person name="Tomimura Y."/>
            <person name="Tsolas J.M."/>
            <person name="Valente V.L."/>
            <person name="Venter E."/>
            <person name="Venter J.C."/>
            <person name="Vicario S."/>
            <person name="Vieira F.G."/>
            <person name="Vilella A.J."/>
            <person name="Villasante A."/>
            <person name="Walenz B."/>
            <person name="Wang J."/>
            <person name="Wasserman M."/>
            <person name="Watts T."/>
            <person name="Wilson D."/>
            <person name="Wilson R.K."/>
            <person name="Wing R.A."/>
            <person name="Wolfner M.F."/>
            <person name="Wong A."/>
            <person name="Wong G.K."/>
            <person name="Wu C.I."/>
            <person name="Wu G."/>
            <person name="Yamamoto D."/>
            <person name="Yang H.P."/>
            <person name="Yang S.P."/>
            <person name="Yorke J.A."/>
            <person name="Yoshida K."/>
            <person name="Zdobnov E."/>
            <person name="Zhang P."/>
            <person name="Zhang Y."/>
            <person name="Zimin A.V."/>
            <person name="Baldwin J."/>
            <person name="Abdouelleil A."/>
            <person name="Abdulkadir J."/>
            <person name="Abebe A."/>
            <person name="Abera B."/>
            <person name="Abreu J."/>
            <person name="Acer S.C."/>
            <person name="Aftuck L."/>
            <person name="Alexander A."/>
            <person name="An P."/>
            <person name="Anderson E."/>
            <person name="Anderson S."/>
            <person name="Arachi H."/>
            <person name="Azer M."/>
            <person name="Bachantsang P."/>
            <person name="Barry A."/>
            <person name="Bayul T."/>
            <person name="Berlin A."/>
            <person name="Bessette D."/>
            <person name="Bloom T."/>
            <person name="Blye J."/>
            <person name="Boguslavskiy L."/>
            <person name="Bonnet C."/>
            <person name="Boukhgalter B."/>
            <person name="Bourzgui I."/>
            <person name="Brown A."/>
            <person name="Cahill P."/>
            <person name="Channer S."/>
            <person name="Cheshatsang Y."/>
            <person name="Chuda L."/>
            <person name="Citroen M."/>
            <person name="Collymore A."/>
            <person name="Cooke P."/>
            <person name="Costello M."/>
            <person name="D'Aco K."/>
            <person name="Daza R."/>
            <person name="De Haan G."/>
            <person name="DeGray S."/>
            <person name="DeMaso C."/>
            <person name="Dhargay N."/>
            <person name="Dooley K."/>
            <person name="Dooley E."/>
            <person name="Doricent M."/>
            <person name="Dorje P."/>
            <person name="Dorjee K."/>
            <person name="Dupes A."/>
            <person name="Elong R."/>
            <person name="Falk J."/>
            <person name="Farina A."/>
            <person name="Faro S."/>
            <person name="Ferguson D."/>
            <person name="Fisher S."/>
            <person name="Foley C.D."/>
            <person name="Franke A."/>
            <person name="Friedrich D."/>
            <person name="Gadbois L."/>
            <person name="Gearin G."/>
            <person name="Gearin C.R."/>
            <person name="Giannoukos G."/>
            <person name="Goode T."/>
            <person name="Graham J."/>
            <person name="Grandbois E."/>
            <person name="Grewal S."/>
            <person name="Gyaltsen K."/>
            <person name="Hafez N."/>
            <person name="Hagos B."/>
            <person name="Hall J."/>
            <person name="Henson C."/>
            <person name="Hollinger A."/>
            <person name="Honan T."/>
            <person name="Huard M.D."/>
            <person name="Hughes L."/>
            <person name="Hurhula B."/>
            <person name="Husby M.E."/>
            <person name="Kamat A."/>
            <person name="Kanga B."/>
            <person name="Kashin S."/>
            <person name="Khazanovich D."/>
            <person name="Kisner P."/>
            <person name="Lance K."/>
            <person name="Lara M."/>
            <person name="Lee W."/>
            <person name="Lennon N."/>
            <person name="Letendre F."/>
            <person name="LeVine R."/>
            <person name="Lipovsky A."/>
            <person name="Liu X."/>
            <person name="Liu J."/>
            <person name="Liu S."/>
            <person name="Lokyitsang T."/>
            <person name="Lokyitsang Y."/>
            <person name="Lubonja R."/>
            <person name="Lui A."/>
            <person name="MacDonald P."/>
            <person name="Magnisalis V."/>
            <person name="Maru K."/>
            <person name="Matthews C."/>
            <person name="McCusker W."/>
            <person name="McDonough S."/>
            <person name="Mehta T."/>
            <person name="Meldrim J."/>
            <person name="Meneus L."/>
            <person name="Mihai O."/>
            <person name="Mihalev A."/>
            <person name="Mihova T."/>
            <person name="Mittelman R."/>
            <person name="Mlenga V."/>
            <person name="Montmayeur A."/>
            <person name="Mulrain L."/>
            <person name="Navidi A."/>
            <person name="Naylor J."/>
            <person name="Negash T."/>
            <person name="Nguyen T."/>
            <person name="Nguyen N."/>
            <person name="Nicol R."/>
            <person name="Norbu C."/>
            <person name="Norbu N."/>
            <person name="Novod N."/>
            <person name="O'Neill B."/>
            <person name="Osman S."/>
            <person name="Markiewicz E."/>
            <person name="Oyono O.L."/>
            <person name="Patti C."/>
            <person name="Phunkhang P."/>
            <person name="Pierre F."/>
            <person name="Priest M."/>
            <person name="Raghuraman S."/>
            <person name="Rege F."/>
            <person name="Reyes R."/>
            <person name="Rise C."/>
            <person name="Rogov P."/>
            <person name="Ross K."/>
            <person name="Ryan E."/>
            <person name="Settipalli S."/>
            <person name="Shea T."/>
            <person name="Sherpa N."/>
            <person name="Shi L."/>
            <person name="Shih D."/>
            <person name="Sparrow T."/>
            <person name="Spaulding J."/>
            <person name="Stalker J."/>
            <person name="Stange-Thomann N."/>
            <person name="Stavropoulos S."/>
            <person name="Stone C."/>
            <person name="Strader C."/>
            <person name="Tesfaye S."/>
            <person name="Thomson T."/>
            <person name="Thoulutsang Y."/>
            <person name="Thoulutsang D."/>
            <person name="Topham K."/>
            <person name="Topping I."/>
            <person name="Tsamla T."/>
            <person name="Vassiliev H."/>
            <person name="Vo A."/>
            <person name="Wangchuk T."/>
            <person name="Wangdi T."/>
            <person name="Weiand M."/>
            <person name="Wilkinson J."/>
            <person name="Wilson A."/>
            <person name="Yadav S."/>
            <person name="Young G."/>
            <person name="Yu Q."/>
            <person name="Zembek L."/>
            <person name="Zhong D."/>
            <person name="Zimmer A."/>
            <person name="Zwirko Z."/>
            <person name="Jaffe D.B."/>
            <person name="Alvarez P."/>
            <person name="Brockman W."/>
            <person name="Butler J."/>
            <person name="Chin C."/>
            <person name="Gnerre S."/>
            <person name="Grabherr M."/>
            <person name="Kleber M."/>
            <person name="Mauceli E."/>
            <person name="MacCallum I."/>
        </authorList>
    </citation>
    <scope>NUCLEOTIDE SEQUENCE [LARGE SCALE GENOMIC DNA]</scope>
    <source>
        <strain evidence="1 2">TSC#14021-0224.01</strain>
    </source>
</reference>
<dbReference type="AlphaFoldDB" id="B3P620"/>
<proteinExistence type="predicted"/>
<dbReference type="HOGENOM" id="CLU_2944090_0_0_1"/>